<dbReference type="GO" id="GO:0004497">
    <property type="term" value="F:monooxygenase activity"/>
    <property type="evidence" value="ECO:0007669"/>
    <property type="project" value="UniProtKB-KW"/>
</dbReference>
<name>A0ABD0ZBT1_9HEMI</name>
<evidence type="ECO:0008006" key="18">
    <source>
        <dbReference type="Google" id="ProtNLM"/>
    </source>
</evidence>
<evidence type="ECO:0000256" key="9">
    <source>
        <dbReference type="ARBA" id="ARBA00022848"/>
    </source>
</evidence>
<gene>
    <name evidence="16" type="ORF">AAG570_009952</name>
</gene>
<dbReference type="FunFam" id="1.10.630.10:FF:000042">
    <property type="entry name" value="Cytochrome P450"/>
    <property type="match status" value="1"/>
</dbReference>
<dbReference type="AlphaFoldDB" id="A0ABD0ZBT1"/>
<organism evidence="16 17">
    <name type="scientific">Ranatra chinensis</name>
    <dbReference type="NCBI Taxonomy" id="642074"/>
    <lineage>
        <taxon>Eukaryota</taxon>
        <taxon>Metazoa</taxon>
        <taxon>Ecdysozoa</taxon>
        <taxon>Arthropoda</taxon>
        <taxon>Hexapoda</taxon>
        <taxon>Insecta</taxon>
        <taxon>Pterygota</taxon>
        <taxon>Neoptera</taxon>
        <taxon>Paraneoptera</taxon>
        <taxon>Hemiptera</taxon>
        <taxon>Heteroptera</taxon>
        <taxon>Panheteroptera</taxon>
        <taxon>Nepomorpha</taxon>
        <taxon>Nepidae</taxon>
        <taxon>Ranatrinae</taxon>
        <taxon>Ranatra</taxon>
    </lineage>
</organism>
<dbReference type="InterPro" id="IPR050476">
    <property type="entry name" value="Insect_CytP450_Detox"/>
</dbReference>
<comment type="function">
    <text evidence="2">May be involved in the metabolism of insect hormones and in the breakdown of synthetic insecticides.</text>
</comment>
<dbReference type="PANTHER" id="PTHR24292">
    <property type="entry name" value="CYTOCHROME P450"/>
    <property type="match status" value="1"/>
</dbReference>
<dbReference type="PANTHER" id="PTHR24292:SF54">
    <property type="entry name" value="CYP9F3-RELATED"/>
    <property type="match status" value="1"/>
</dbReference>
<dbReference type="PROSITE" id="PS00086">
    <property type="entry name" value="CYTOCHROME_P450"/>
    <property type="match status" value="1"/>
</dbReference>
<evidence type="ECO:0000256" key="14">
    <source>
        <dbReference type="PIRSR" id="PIRSR602403-1"/>
    </source>
</evidence>
<evidence type="ECO:0000256" key="13">
    <source>
        <dbReference type="ARBA" id="ARBA00023136"/>
    </source>
</evidence>
<dbReference type="InterPro" id="IPR036396">
    <property type="entry name" value="Cyt_P450_sf"/>
</dbReference>
<reference evidence="16 17" key="1">
    <citation type="submission" date="2024-07" db="EMBL/GenBank/DDBJ databases">
        <title>Chromosome-level genome assembly of the water stick insect Ranatra chinensis (Heteroptera: Nepidae).</title>
        <authorList>
            <person name="Liu X."/>
        </authorList>
    </citation>
    <scope>NUCLEOTIDE SEQUENCE [LARGE SCALE GENOMIC DNA]</scope>
    <source>
        <strain evidence="16">Cailab_2021Rc</strain>
        <tissue evidence="16">Muscle</tissue>
    </source>
</reference>
<evidence type="ECO:0000256" key="2">
    <source>
        <dbReference type="ARBA" id="ARBA00003690"/>
    </source>
</evidence>
<dbReference type="InterPro" id="IPR017972">
    <property type="entry name" value="Cyt_P450_CS"/>
</dbReference>
<accession>A0ABD0ZBT1</accession>
<evidence type="ECO:0000256" key="8">
    <source>
        <dbReference type="ARBA" id="ARBA00022824"/>
    </source>
</evidence>
<keyword evidence="6 14" id="KW-0349">Heme</keyword>
<evidence type="ECO:0000256" key="12">
    <source>
        <dbReference type="ARBA" id="ARBA00023033"/>
    </source>
</evidence>
<evidence type="ECO:0000313" key="17">
    <source>
        <dbReference type="Proteomes" id="UP001558652"/>
    </source>
</evidence>
<keyword evidence="17" id="KW-1185">Reference proteome</keyword>
<dbReference type="Gene3D" id="1.10.630.10">
    <property type="entry name" value="Cytochrome P450"/>
    <property type="match status" value="1"/>
</dbReference>
<evidence type="ECO:0000256" key="4">
    <source>
        <dbReference type="ARBA" id="ARBA00004406"/>
    </source>
</evidence>
<feature type="binding site" description="axial binding residue" evidence="14">
    <location>
        <position position="375"/>
    </location>
    <ligand>
        <name>heme</name>
        <dbReference type="ChEBI" id="CHEBI:30413"/>
    </ligand>
    <ligandPart>
        <name>Fe</name>
        <dbReference type="ChEBI" id="CHEBI:18248"/>
    </ligandPart>
</feature>
<keyword evidence="9" id="KW-0492">Microsome</keyword>
<dbReference type="Proteomes" id="UP001558652">
    <property type="component" value="Unassembled WGS sequence"/>
</dbReference>
<evidence type="ECO:0000256" key="11">
    <source>
        <dbReference type="ARBA" id="ARBA00023004"/>
    </source>
</evidence>
<keyword evidence="11 14" id="KW-0408">Iron</keyword>
<dbReference type="CDD" id="cd11056">
    <property type="entry name" value="CYP6-like"/>
    <property type="match status" value="1"/>
</dbReference>
<keyword evidence="8" id="KW-0256">Endoplasmic reticulum</keyword>
<evidence type="ECO:0000256" key="6">
    <source>
        <dbReference type="ARBA" id="ARBA00022617"/>
    </source>
</evidence>
<dbReference type="PRINTS" id="PR00465">
    <property type="entry name" value="EP450IV"/>
</dbReference>
<evidence type="ECO:0000256" key="15">
    <source>
        <dbReference type="RuleBase" id="RU000461"/>
    </source>
</evidence>
<sequence>MPNLMILDPELIKCILVRDFDHFVDRTPLRLRSSPYVYNMLITLAGSEWKNVRAGVSPTFTTGKIKAMLPLVTTCAQQLVNHFNTAIMSKSTGPVDAKDVLSKYTLDVIASCAFGVQCDSLKDKETEFFREISMFNDIPLWKRMLLFAIIIIQLPNFITERVPLSFMNDRTVNFLANVVKETTKIRKEKNIRRNDFLQLLMDSEKIDNPSNGTSSGPGRTMSEEVMIAQSVLFFIAGYETSSTELSMACYLLAKNQAIQNKLRQEIRDVLHKYSGEITYESINDMPYMDMVLAETLRMYPPVARLDRSCVEDYCLARGVTVDKGIRVNIPVIGLHYDPEYYPEPERFDPERFSVTGKANRSPYVYLPFGAGPRNCIGLRFAQMTTKMCMVYILQDFSVDICEKTEENITYSRKSMLLKAENGVWLQFLKLKKDL</sequence>
<dbReference type="InterPro" id="IPR001128">
    <property type="entry name" value="Cyt_P450"/>
</dbReference>
<dbReference type="Pfam" id="PF00067">
    <property type="entry name" value="p450"/>
    <property type="match status" value="1"/>
</dbReference>
<dbReference type="EMBL" id="JBFDAA010000004">
    <property type="protein sequence ID" value="KAL1138263.1"/>
    <property type="molecule type" value="Genomic_DNA"/>
</dbReference>
<evidence type="ECO:0000256" key="7">
    <source>
        <dbReference type="ARBA" id="ARBA00022723"/>
    </source>
</evidence>
<keyword evidence="13" id="KW-0472">Membrane</keyword>
<proteinExistence type="inferred from homology"/>
<comment type="cofactor">
    <cofactor evidence="1 14">
        <name>heme</name>
        <dbReference type="ChEBI" id="CHEBI:30413"/>
    </cofactor>
</comment>
<protein>
    <recommendedName>
        <fullName evidence="18">Cytochrome P450</fullName>
    </recommendedName>
</protein>
<evidence type="ECO:0000256" key="10">
    <source>
        <dbReference type="ARBA" id="ARBA00023002"/>
    </source>
</evidence>
<dbReference type="SUPFAM" id="SSF48264">
    <property type="entry name" value="Cytochrome P450"/>
    <property type="match status" value="1"/>
</dbReference>
<evidence type="ECO:0000256" key="1">
    <source>
        <dbReference type="ARBA" id="ARBA00001971"/>
    </source>
</evidence>
<evidence type="ECO:0000256" key="3">
    <source>
        <dbReference type="ARBA" id="ARBA00004174"/>
    </source>
</evidence>
<dbReference type="PRINTS" id="PR00385">
    <property type="entry name" value="P450"/>
</dbReference>
<evidence type="ECO:0000313" key="16">
    <source>
        <dbReference type="EMBL" id="KAL1138263.1"/>
    </source>
</evidence>
<dbReference type="InterPro" id="IPR002403">
    <property type="entry name" value="Cyt_P450_E_grp-IV"/>
</dbReference>
<comment type="similarity">
    <text evidence="5 15">Belongs to the cytochrome P450 family.</text>
</comment>
<comment type="caution">
    <text evidence="16">The sequence shown here is derived from an EMBL/GenBank/DDBJ whole genome shotgun (WGS) entry which is preliminary data.</text>
</comment>
<comment type="subcellular location">
    <subcellularLocation>
        <location evidence="4">Endoplasmic reticulum membrane</location>
        <topology evidence="4">Peripheral membrane protein</topology>
    </subcellularLocation>
    <subcellularLocation>
        <location evidence="3">Microsome membrane</location>
        <topology evidence="3">Peripheral membrane protein</topology>
    </subcellularLocation>
</comment>
<keyword evidence="7 14" id="KW-0479">Metal-binding</keyword>
<dbReference type="GO" id="GO:0046872">
    <property type="term" value="F:metal ion binding"/>
    <property type="evidence" value="ECO:0007669"/>
    <property type="project" value="UniProtKB-KW"/>
</dbReference>
<keyword evidence="12 15" id="KW-0503">Monooxygenase</keyword>
<evidence type="ECO:0000256" key="5">
    <source>
        <dbReference type="ARBA" id="ARBA00010617"/>
    </source>
</evidence>
<dbReference type="GO" id="GO:0005789">
    <property type="term" value="C:endoplasmic reticulum membrane"/>
    <property type="evidence" value="ECO:0007669"/>
    <property type="project" value="UniProtKB-SubCell"/>
</dbReference>
<keyword evidence="10 15" id="KW-0560">Oxidoreductase</keyword>